<organism evidence="1 2">
    <name type="scientific">Marinobacter salsuginis</name>
    <dbReference type="NCBI Taxonomy" id="418719"/>
    <lineage>
        <taxon>Bacteria</taxon>
        <taxon>Pseudomonadati</taxon>
        <taxon>Pseudomonadota</taxon>
        <taxon>Gammaproteobacteria</taxon>
        <taxon>Pseudomonadales</taxon>
        <taxon>Marinobacteraceae</taxon>
        <taxon>Marinobacter</taxon>
    </lineage>
</organism>
<evidence type="ECO:0000313" key="2">
    <source>
        <dbReference type="Proteomes" id="UP000387223"/>
    </source>
</evidence>
<comment type="caution">
    <text evidence="1">The sequence shown here is derived from an EMBL/GenBank/DDBJ whole genome shotgun (WGS) entry which is preliminary data.</text>
</comment>
<accession>A0A5M3Q0C0</accession>
<reference evidence="1 2" key="1">
    <citation type="journal article" date="2019" name="J. Gen. Appl. Microbiol.">
        <title>Aerobic degradation of cis-dichloroethene by the marine bacterium Marinobacter salsuginis strain 5N-3.</title>
        <authorList>
            <person name="Inoue Y."/>
            <person name="Fukunaga Y."/>
            <person name="Katsumata H."/>
            <person name="Ohji S."/>
            <person name="Hosoyama A."/>
            <person name="Mori K."/>
            <person name="Ando K."/>
        </authorList>
    </citation>
    <scope>NUCLEOTIDE SEQUENCE [LARGE SCALE GENOMIC DNA]</scope>
    <source>
        <strain evidence="1 2">NBRC 109114</strain>
    </source>
</reference>
<name>A0A5M3Q0C0_9GAMM</name>
<dbReference type="Proteomes" id="UP000387223">
    <property type="component" value="Unassembled WGS sequence"/>
</dbReference>
<evidence type="ECO:0000313" key="1">
    <source>
        <dbReference type="EMBL" id="GBO88644.1"/>
    </source>
</evidence>
<dbReference type="EMBL" id="BGZI01000015">
    <property type="protein sequence ID" value="GBO88644.1"/>
    <property type="molecule type" value="Genomic_DNA"/>
</dbReference>
<proteinExistence type="predicted"/>
<gene>
    <name evidence="1" type="ORF">MSSD14B_23120</name>
</gene>
<sequence length="78" mass="8699">MALKSIEEAESLVGKTFERDGKRREVTRVSGLEISQFDHRTVLGEVFWRVPGGKERMAPTPVPTFGAWLSKASVVPNQ</sequence>
<protein>
    <submittedName>
        <fullName evidence="1">Uncharacterized protein</fullName>
    </submittedName>
</protein>
<dbReference type="AlphaFoldDB" id="A0A5M3Q0C0"/>